<evidence type="ECO:0000256" key="10">
    <source>
        <dbReference type="ARBA" id="ARBA00023114"/>
    </source>
</evidence>
<keyword evidence="19" id="KW-1185">Reference proteome</keyword>
<evidence type="ECO:0000256" key="6">
    <source>
        <dbReference type="ARBA" id="ARBA00022692"/>
    </source>
</evidence>
<evidence type="ECO:0000256" key="15">
    <source>
        <dbReference type="SAM" id="SignalP"/>
    </source>
</evidence>
<keyword evidence="6" id="KW-0812">Transmembrane</keyword>
<dbReference type="InterPro" id="IPR049712">
    <property type="entry name" value="Poly_export"/>
</dbReference>
<dbReference type="InterPro" id="IPR003715">
    <property type="entry name" value="Poly_export_N"/>
</dbReference>
<keyword evidence="5" id="KW-0762">Sugar transport</keyword>
<gene>
    <name evidence="18" type="ORF">EYC82_00845</name>
</gene>
<name>A0ABT3T154_9GAMM</name>
<evidence type="ECO:0000259" key="16">
    <source>
        <dbReference type="Pfam" id="PF02563"/>
    </source>
</evidence>
<dbReference type="PANTHER" id="PTHR33619:SF3">
    <property type="entry name" value="POLYSACCHARIDE EXPORT PROTEIN GFCE-RELATED"/>
    <property type="match status" value="1"/>
</dbReference>
<feature type="domain" description="Polysaccharide export protein N-terminal" evidence="16">
    <location>
        <begin position="33"/>
        <end position="108"/>
    </location>
</feature>
<feature type="chain" id="PRO_5046350253" evidence="15">
    <location>
        <begin position="20"/>
        <end position="202"/>
    </location>
</feature>
<evidence type="ECO:0000256" key="13">
    <source>
        <dbReference type="ARBA" id="ARBA00023237"/>
    </source>
</evidence>
<comment type="caution">
    <text evidence="18">The sequence shown here is derived from an EMBL/GenBank/DDBJ whole genome shotgun (WGS) entry which is preliminary data.</text>
</comment>
<evidence type="ECO:0000256" key="11">
    <source>
        <dbReference type="ARBA" id="ARBA00023136"/>
    </source>
</evidence>
<dbReference type="InterPro" id="IPR054765">
    <property type="entry name" value="SLBB_dom"/>
</dbReference>
<organism evidence="18 19">
    <name type="scientific">Candidatus Marimicrobium litorale</name>
    <dbReference type="NCBI Taxonomy" id="2518991"/>
    <lineage>
        <taxon>Bacteria</taxon>
        <taxon>Pseudomonadati</taxon>
        <taxon>Pseudomonadota</taxon>
        <taxon>Gammaproteobacteria</taxon>
        <taxon>Cellvibrionales</taxon>
        <taxon>Halieaceae</taxon>
        <taxon>Marimicrobium</taxon>
    </lineage>
</organism>
<evidence type="ECO:0000256" key="3">
    <source>
        <dbReference type="ARBA" id="ARBA00022448"/>
    </source>
</evidence>
<dbReference type="Pfam" id="PF02563">
    <property type="entry name" value="Poly_export"/>
    <property type="match status" value="1"/>
</dbReference>
<evidence type="ECO:0000259" key="17">
    <source>
        <dbReference type="Pfam" id="PF22461"/>
    </source>
</evidence>
<keyword evidence="14" id="KW-0449">Lipoprotein</keyword>
<keyword evidence="11" id="KW-0472">Membrane</keyword>
<keyword evidence="4" id="KW-1134">Transmembrane beta strand</keyword>
<evidence type="ECO:0000256" key="14">
    <source>
        <dbReference type="ARBA" id="ARBA00023288"/>
    </source>
</evidence>
<evidence type="ECO:0000256" key="4">
    <source>
        <dbReference type="ARBA" id="ARBA00022452"/>
    </source>
</evidence>
<keyword evidence="9" id="KW-0406">Ion transport</keyword>
<evidence type="ECO:0000313" key="18">
    <source>
        <dbReference type="EMBL" id="MCX2975900.1"/>
    </source>
</evidence>
<dbReference type="InterPro" id="IPR017477">
    <property type="entry name" value="PEP-CTERM_polysacc_export"/>
</dbReference>
<evidence type="ECO:0000256" key="2">
    <source>
        <dbReference type="ARBA" id="ARBA00009450"/>
    </source>
</evidence>
<comment type="similarity">
    <text evidence="2">Belongs to the BexD/CtrA/VexA family.</text>
</comment>
<evidence type="ECO:0000313" key="19">
    <source>
        <dbReference type="Proteomes" id="UP001143304"/>
    </source>
</evidence>
<keyword evidence="7 15" id="KW-0732">Signal</keyword>
<sequence>MKAGLVTVLAALLVGCAVGGDLPPVPDAQVNVEVDYDYIIGPGDEIAIFVWGNSELNSSSPVRPDGKLTTHLVEDLQASGKTSTQLARDVEAAYSEYVRQPVVSVTVTGFEGVPDQSVRVMGEAVDPQQITYKKHMTLLDVMIAAGGLTEYAAGNKSVLIRLVDGKEVSYNLRLDDLVKQGDISANLSIMPGDIVIIAESWF</sequence>
<dbReference type="Gene3D" id="3.10.560.10">
    <property type="entry name" value="Outer membrane lipoprotein wza domain like"/>
    <property type="match status" value="1"/>
</dbReference>
<dbReference type="EMBL" id="SHNO01000001">
    <property type="protein sequence ID" value="MCX2975900.1"/>
    <property type="molecule type" value="Genomic_DNA"/>
</dbReference>
<dbReference type="PANTHER" id="PTHR33619">
    <property type="entry name" value="POLYSACCHARIDE EXPORT PROTEIN GFCE-RELATED"/>
    <property type="match status" value="1"/>
</dbReference>
<evidence type="ECO:0000256" key="12">
    <source>
        <dbReference type="ARBA" id="ARBA00023139"/>
    </source>
</evidence>
<dbReference type="Pfam" id="PF22461">
    <property type="entry name" value="SLBB_2"/>
    <property type="match status" value="1"/>
</dbReference>
<evidence type="ECO:0000256" key="1">
    <source>
        <dbReference type="ARBA" id="ARBA00004571"/>
    </source>
</evidence>
<dbReference type="Proteomes" id="UP001143304">
    <property type="component" value="Unassembled WGS sequence"/>
</dbReference>
<evidence type="ECO:0000256" key="9">
    <source>
        <dbReference type="ARBA" id="ARBA00023065"/>
    </source>
</evidence>
<protein>
    <submittedName>
        <fullName evidence="18">Sugar ABC transporter substrate-binding protein</fullName>
    </submittedName>
</protein>
<proteinExistence type="inferred from homology"/>
<evidence type="ECO:0000256" key="8">
    <source>
        <dbReference type="ARBA" id="ARBA00023047"/>
    </source>
</evidence>
<dbReference type="NCBIfam" id="TIGR03027">
    <property type="entry name" value="pepcterm_export"/>
    <property type="match status" value="1"/>
</dbReference>
<dbReference type="PROSITE" id="PS51257">
    <property type="entry name" value="PROKAR_LIPOPROTEIN"/>
    <property type="match status" value="1"/>
</dbReference>
<evidence type="ECO:0000256" key="5">
    <source>
        <dbReference type="ARBA" id="ARBA00022597"/>
    </source>
</evidence>
<feature type="signal peptide" evidence="15">
    <location>
        <begin position="1"/>
        <end position="19"/>
    </location>
</feature>
<comment type="subcellular location">
    <subcellularLocation>
        <location evidence="1">Cell outer membrane</location>
        <topology evidence="1">Multi-pass membrane protein</topology>
    </subcellularLocation>
</comment>
<feature type="domain" description="SLBB" evidence="17">
    <location>
        <begin position="116"/>
        <end position="197"/>
    </location>
</feature>
<keyword evidence="10" id="KW-0626">Porin</keyword>
<keyword evidence="13" id="KW-0998">Cell outer membrane</keyword>
<dbReference type="Gene3D" id="3.30.1950.10">
    <property type="entry name" value="wza like domain"/>
    <property type="match status" value="1"/>
</dbReference>
<reference evidence="18" key="1">
    <citation type="submission" date="2019-02" db="EMBL/GenBank/DDBJ databases">
        <authorList>
            <person name="Li S.-H."/>
        </authorList>
    </citation>
    <scope>NUCLEOTIDE SEQUENCE</scope>
    <source>
        <strain evidence="18">IMCC11814</strain>
    </source>
</reference>
<keyword evidence="8" id="KW-0625">Polysaccharide transport</keyword>
<evidence type="ECO:0000256" key="7">
    <source>
        <dbReference type="ARBA" id="ARBA00022729"/>
    </source>
</evidence>
<keyword evidence="3" id="KW-0813">Transport</keyword>
<keyword evidence="12" id="KW-0564">Palmitate</keyword>
<accession>A0ABT3T154</accession>